<feature type="binding site" evidence="11">
    <location>
        <position position="45"/>
    </location>
    <ligand>
        <name>[4Fe-4S] cluster</name>
        <dbReference type="ChEBI" id="CHEBI:49883"/>
    </ligand>
</feature>
<keyword evidence="6 11" id="KW-0411">Iron-sulfur</keyword>
<feature type="binding site" evidence="11">
    <location>
        <position position="51"/>
    </location>
    <ligand>
        <name>[4Fe-4S] cluster</name>
        <dbReference type="ChEBI" id="CHEBI:49883"/>
    </ligand>
</feature>
<gene>
    <name evidence="11" type="primary">whiB</name>
    <name evidence="13" type="ORF">SAMN05216267_104620</name>
</gene>
<dbReference type="GO" id="GO:0045892">
    <property type="term" value="P:negative regulation of DNA-templated transcription"/>
    <property type="evidence" value="ECO:0007669"/>
    <property type="project" value="TreeGrafter"/>
</dbReference>
<keyword evidence="3 11" id="KW-0004">4Fe-4S</keyword>
<protein>
    <recommendedName>
        <fullName evidence="11">Transcriptional regulator WhiB</fullName>
    </recommendedName>
</protein>
<proteinExistence type="inferred from homology"/>
<evidence type="ECO:0000256" key="7">
    <source>
        <dbReference type="ARBA" id="ARBA00023015"/>
    </source>
</evidence>
<keyword evidence="4 11" id="KW-0479">Metal-binding</keyword>
<dbReference type="STRING" id="310780.SAMN05216267_104620"/>
<dbReference type="GO" id="GO:0046872">
    <property type="term" value="F:metal ion binding"/>
    <property type="evidence" value="ECO:0007669"/>
    <property type="project" value="UniProtKB-KW"/>
</dbReference>
<feature type="binding site" evidence="11">
    <location>
        <position position="42"/>
    </location>
    <ligand>
        <name>[4Fe-4S] cluster</name>
        <dbReference type="ChEBI" id="CHEBI:49883"/>
    </ligand>
</feature>
<evidence type="ECO:0000256" key="9">
    <source>
        <dbReference type="ARBA" id="ARBA00023157"/>
    </source>
</evidence>
<keyword evidence="14" id="KW-1185">Reference proteome</keyword>
<evidence type="ECO:0000256" key="6">
    <source>
        <dbReference type="ARBA" id="ARBA00023014"/>
    </source>
</evidence>
<evidence type="ECO:0000256" key="8">
    <source>
        <dbReference type="ARBA" id="ARBA00023125"/>
    </source>
</evidence>
<dbReference type="GO" id="GO:0003677">
    <property type="term" value="F:DNA binding"/>
    <property type="evidence" value="ECO:0007669"/>
    <property type="project" value="UniProtKB-UniRule"/>
</dbReference>
<evidence type="ECO:0000256" key="11">
    <source>
        <dbReference type="HAMAP-Rule" id="MF_01479"/>
    </source>
</evidence>
<dbReference type="EMBL" id="FODD01000046">
    <property type="protein sequence ID" value="SEO83012.1"/>
    <property type="molecule type" value="Genomic_DNA"/>
</dbReference>
<dbReference type="GO" id="GO:0045454">
    <property type="term" value="P:cell redox homeostasis"/>
    <property type="evidence" value="ECO:0007669"/>
    <property type="project" value="TreeGrafter"/>
</dbReference>
<keyword evidence="5 11" id="KW-0408">Iron</keyword>
<comment type="similarity">
    <text evidence="2 11">Belongs to the WhiB family.</text>
</comment>
<comment type="subcellular location">
    <subcellularLocation>
        <location evidence="1 11">Cytoplasm</location>
    </subcellularLocation>
</comment>
<sequence length="130" mass="14202">MTAGMEWSDGAPCHGNGDLFYPEDYGNETLQNAKIAAAKAICDACPVLRDCGRWAILRPEPFGIWGGMTVRERGRVRRRMGKSANPIGRSLQPCGTQAAIRRHHRKKEPLCRACHDASAVAWADKKAAAA</sequence>
<dbReference type="Pfam" id="PF02467">
    <property type="entry name" value="Whib"/>
    <property type="match status" value="1"/>
</dbReference>
<accession>A0A1H8SWG5</accession>
<dbReference type="InterPro" id="IPR003482">
    <property type="entry name" value="Whib"/>
</dbReference>
<evidence type="ECO:0000256" key="5">
    <source>
        <dbReference type="ARBA" id="ARBA00023004"/>
    </source>
</evidence>
<evidence type="ECO:0000256" key="2">
    <source>
        <dbReference type="ARBA" id="ARBA00006597"/>
    </source>
</evidence>
<feature type="domain" description="4Fe-4S Wbl-type" evidence="12">
    <location>
        <begin position="12"/>
        <end position="75"/>
    </location>
</feature>
<keyword evidence="10 11" id="KW-0804">Transcription</keyword>
<evidence type="ECO:0000256" key="3">
    <source>
        <dbReference type="ARBA" id="ARBA00022485"/>
    </source>
</evidence>
<dbReference type="Proteomes" id="UP000181951">
    <property type="component" value="Unassembled WGS sequence"/>
</dbReference>
<reference evidence="13 14" key="1">
    <citation type="submission" date="2016-10" db="EMBL/GenBank/DDBJ databases">
        <authorList>
            <person name="de Groot N.N."/>
        </authorList>
    </citation>
    <scope>NUCLEOTIDE SEQUENCE [LARGE SCALE GENOMIC DNA]</scope>
    <source>
        <strain evidence="13 14">CGMCC 4.2026</strain>
    </source>
</reference>
<keyword evidence="7 11" id="KW-0805">Transcription regulation</keyword>
<keyword evidence="9 11" id="KW-1015">Disulfide bond</keyword>
<keyword evidence="8 11" id="KW-0238">DNA-binding</keyword>
<dbReference type="InterPro" id="IPR034768">
    <property type="entry name" value="4FE4S_WBL"/>
</dbReference>
<comment type="PTM">
    <text evidence="11">Upon Fe-S cluster removal intramolecular disulfide bonds are formed.</text>
</comment>
<comment type="PTM">
    <text evidence="11">The Fe-S cluster can be nitrosylated by nitric oxide (NO).</text>
</comment>
<keyword evidence="11" id="KW-0963">Cytoplasm</keyword>
<dbReference type="GO" id="GO:0047134">
    <property type="term" value="F:protein-disulfide reductase [NAD(P)H] activity"/>
    <property type="evidence" value="ECO:0007669"/>
    <property type="project" value="TreeGrafter"/>
</dbReference>
<name>A0A1H8SWG5_9ACTN</name>
<comment type="cofactor">
    <cofactor evidence="11">
        <name>[4Fe-4S] cluster</name>
        <dbReference type="ChEBI" id="CHEBI:49883"/>
    </cofactor>
    <text evidence="11">Binds 1 [4Fe-4S] cluster per subunit. Following nitrosylation of the [4Fe-4S] cluster binds 1 [4Fe-8(NO)] cluster per subunit.</text>
</comment>
<evidence type="ECO:0000256" key="1">
    <source>
        <dbReference type="ARBA" id="ARBA00004496"/>
    </source>
</evidence>
<dbReference type="AlphaFoldDB" id="A0A1H8SWG5"/>
<dbReference type="PROSITE" id="PS51674">
    <property type="entry name" value="4FE4S_WBL"/>
    <property type="match status" value="1"/>
</dbReference>
<organism evidence="13 14">
    <name type="scientific">Actinacidiphila rubida</name>
    <dbReference type="NCBI Taxonomy" id="310780"/>
    <lineage>
        <taxon>Bacteria</taxon>
        <taxon>Bacillati</taxon>
        <taxon>Actinomycetota</taxon>
        <taxon>Actinomycetes</taxon>
        <taxon>Kitasatosporales</taxon>
        <taxon>Streptomycetaceae</taxon>
        <taxon>Actinacidiphila</taxon>
    </lineage>
</organism>
<evidence type="ECO:0000256" key="4">
    <source>
        <dbReference type="ARBA" id="ARBA00022723"/>
    </source>
</evidence>
<comment type="function">
    <text evidence="11">Acts as a transcriptional regulator. Probably redox-responsive. The apo- but not holo-form probably binds DNA.</text>
</comment>
<evidence type="ECO:0000313" key="13">
    <source>
        <dbReference type="EMBL" id="SEO83012.1"/>
    </source>
</evidence>
<evidence type="ECO:0000259" key="12">
    <source>
        <dbReference type="PROSITE" id="PS51674"/>
    </source>
</evidence>
<dbReference type="PANTHER" id="PTHR38839">
    <property type="entry name" value="TRANSCRIPTIONAL REGULATOR WHID-RELATED"/>
    <property type="match status" value="1"/>
</dbReference>
<dbReference type="GO" id="GO:0035731">
    <property type="term" value="F:dinitrosyl-iron complex binding"/>
    <property type="evidence" value="ECO:0007669"/>
    <property type="project" value="UniProtKB-UniRule"/>
</dbReference>
<evidence type="ECO:0000313" key="14">
    <source>
        <dbReference type="Proteomes" id="UP000181951"/>
    </source>
</evidence>
<dbReference type="GO" id="GO:0005737">
    <property type="term" value="C:cytoplasm"/>
    <property type="evidence" value="ECO:0007669"/>
    <property type="project" value="UniProtKB-SubCell"/>
</dbReference>
<dbReference type="HAMAP" id="MF_01479">
    <property type="entry name" value="WhiB"/>
    <property type="match status" value="1"/>
</dbReference>
<dbReference type="GO" id="GO:0051539">
    <property type="term" value="F:4 iron, 4 sulfur cluster binding"/>
    <property type="evidence" value="ECO:0007669"/>
    <property type="project" value="UniProtKB-UniRule"/>
</dbReference>
<evidence type="ECO:0000256" key="10">
    <source>
        <dbReference type="ARBA" id="ARBA00023163"/>
    </source>
</evidence>
<feature type="binding site" evidence="11">
    <location>
        <position position="13"/>
    </location>
    <ligand>
        <name>[4Fe-4S] cluster</name>
        <dbReference type="ChEBI" id="CHEBI:49883"/>
    </ligand>
</feature>